<proteinExistence type="predicted"/>
<sequence length="52" mass="5805">MGWLQNYLMNKRPGFVLGMIVIVALSVVVSIGFLLLQVVDIAKIVLFGFHLM</sequence>
<organism evidence="1 2">
    <name type="scientific">Pistacia atlantica</name>
    <dbReference type="NCBI Taxonomy" id="434234"/>
    <lineage>
        <taxon>Eukaryota</taxon>
        <taxon>Viridiplantae</taxon>
        <taxon>Streptophyta</taxon>
        <taxon>Embryophyta</taxon>
        <taxon>Tracheophyta</taxon>
        <taxon>Spermatophyta</taxon>
        <taxon>Magnoliopsida</taxon>
        <taxon>eudicotyledons</taxon>
        <taxon>Gunneridae</taxon>
        <taxon>Pentapetalae</taxon>
        <taxon>rosids</taxon>
        <taxon>malvids</taxon>
        <taxon>Sapindales</taxon>
        <taxon>Anacardiaceae</taxon>
        <taxon>Pistacia</taxon>
    </lineage>
</organism>
<dbReference type="EMBL" id="CM047900">
    <property type="protein sequence ID" value="KAJ0099078.1"/>
    <property type="molecule type" value="Genomic_DNA"/>
</dbReference>
<comment type="caution">
    <text evidence="1">The sequence shown here is derived from an EMBL/GenBank/DDBJ whole genome shotgun (WGS) entry which is preliminary data.</text>
</comment>
<reference evidence="2" key="1">
    <citation type="journal article" date="2023" name="G3 (Bethesda)">
        <title>Genome assembly and association tests identify interacting loci associated with vigor, precocity, and sex in interspecific pistachio rootstocks.</title>
        <authorList>
            <person name="Palmer W."/>
            <person name="Jacygrad E."/>
            <person name="Sagayaradj S."/>
            <person name="Cavanaugh K."/>
            <person name="Han R."/>
            <person name="Bertier L."/>
            <person name="Beede B."/>
            <person name="Kafkas S."/>
            <person name="Golino D."/>
            <person name="Preece J."/>
            <person name="Michelmore R."/>
        </authorList>
    </citation>
    <scope>NUCLEOTIDE SEQUENCE [LARGE SCALE GENOMIC DNA]</scope>
</reference>
<gene>
    <name evidence="1" type="ORF">Patl1_21364</name>
</gene>
<accession>A0ACC1BJH1</accession>
<dbReference type="Proteomes" id="UP001164250">
    <property type="component" value="Chromosome 4"/>
</dbReference>
<evidence type="ECO:0000313" key="2">
    <source>
        <dbReference type="Proteomes" id="UP001164250"/>
    </source>
</evidence>
<keyword evidence="2" id="KW-1185">Reference proteome</keyword>
<protein>
    <submittedName>
        <fullName evidence="1">Uncharacterized protein</fullName>
    </submittedName>
</protein>
<name>A0ACC1BJH1_9ROSI</name>
<evidence type="ECO:0000313" key="1">
    <source>
        <dbReference type="EMBL" id="KAJ0099078.1"/>
    </source>
</evidence>